<dbReference type="RefSeq" id="WP_179234339.1">
    <property type="nucleotide sequence ID" value="NZ_CP158453.1"/>
</dbReference>
<keyword evidence="5 7" id="KW-1133">Transmembrane helix</keyword>
<evidence type="ECO:0000256" key="7">
    <source>
        <dbReference type="SAM" id="Phobius"/>
    </source>
</evidence>
<reference evidence="8" key="1">
    <citation type="submission" date="2024-06" db="EMBL/GenBank/DDBJ databases">
        <authorList>
            <person name="Huang C.H."/>
            <person name="Ting Y.S."/>
            <person name="Cheng Y.H."/>
        </authorList>
    </citation>
    <scope>NUCLEOTIDE SEQUENCE</scope>
    <source>
        <strain evidence="8">TCI803</strain>
    </source>
</reference>
<dbReference type="GO" id="GO:0022857">
    <property type="term" value="F:transmembrane transporter activity"/>
    <property type="evidence" value="ECO:0007669"/>
    <property type="project" value="InterPro"/>
</dbReference>
<dbReference type="InterPro" id="IPR036259">
    <property type="entry name" value="MFS_trans_sf"/>
</dbReference>
<feature type="transmembrane region" description="Helical" evidence="7">
    <location>
        <begin position="20"/>
        <end position="42"/>
    </location>
</feature>
<protein>
    <submittedName>
        <fullName evidence="8">MFS transporter</fullName>
    </submittedName>
</protein>
<dbReference type="EMBL" id="CP158453">
    <property type="protein sequence ID" value="XBX97216.1"/>
    <property type="molecule type" value="Genomic_DNA"/>
</dbReference>
<evidence type="ECO:0000256" key="1">
    <source>
        <dbReference type="ARBA" id="ARBA00004651"/>
    </source>
</evidence>
<feature type="transmembrane region" description="Helical" evidence="7">
    <location>
        <begin position="353"/>
        <end position="375"/>
    </location>
</feature>
<feature type="transmembrane region" description="Helical" evidence="7">
    <location>
        <begin position="177"/>
        <end position="197"/>
    </location>
</feature>
<dbReference type="AlphaFoldDB" id="A0AAU7WD85"/>
<dbReference type="Pfam" id="PF07690">
    <property type="entry name" value="MFS_1"/>
    <property type="match status" value="1"/>
</dbReference>
<feature type="transmembrane region" description="Helical" evidence="7">
    <location>
        <begin position="316"/>
        <end position="333"/>
    </location>
</feature>
<keyword evidence="6 7" id="KW-0472">Membrane</keyword>
<evidence type="ECO:0000256" key="5">
    <source>
        <dbReference type="ARBA" id="ARBA00022989"/>
    </source>
</evidence>
<name>A0AAU7WD85_9BACI</name>
<feature type="transmembrane region" description="Helical" evidence="7">
    <location>
        <begin position="381"/>
        <end position="400"/>
    </location>
</feature>
<feature type="transmembrane region" description="Helical" evidence="7">
    <location>
        <begin position="106"/>
        <end position="128"/>
    </location>
</feature>
<accession>A0AAU7WD85</accession>
<feature type="transmembrane region" description="Helical" evidence="7">
    <location>
        <begin position="224"/>
        <end position="247"/>
    </location>
</feature>
<dbReference type="InterPro" id="IPR011701">
    <property type="entry name" value="MFS"/>
</dbReference>
<dbReference type="Gene3D" id="1.20.1250.20">
    <property type="entry name" value="MFS general substrate transporter like domains"/>
    <property type="match status" value="1"/>
</dbReference>
<sequence>MKKNNDIIRVLKHSPDYRKLLATTTVTGLTTWGSFISMLVLLGKITDNGLQLGTLWAVSGLVPIAMSFLLGGLIDRMDTKKIIVVSELLKSPLYALFILVPVFDGWAAWIFFFVIRFFIGVLSSLTTVARQTIIPEIMKEEDLIIANSLNFSLTSLIRLIGAASGGVLVTLLNLNVFWILTSLSFIYAGITMWTLNLKNSKIKSKERNFLSELKIGLSVVKKQIYIRYVLFFALTGGLVIGSFNLMIQQMVNHIYHVPPIGISMLYVAEGLTSVILGLWIANNKIFFKNIHRYGYSYILMGLSWAVFGLSNNLFEGIVIMVFYAFVGGFIVPFERHVMQTHVESNLRGRVFGLWNTCSMVSMQFGAFLTGIIIQYLGLRSVTPLAALLEIVLGVVFFFRFRGKKLAFTNQESFTSSS</sequence>
<keyword evidence="2" id="KW-0813">Transport</keyword>
<keyword evidence="3" id="KW-1003">Cell membrane</keyword>
<dbReference type="PANTHER" id="PTHR43266">
    <property type="entry name" value="MACROLIDE-EFFLUX PROTEIN"/>
    <property type="match status" value="1"/>
</dbReference>
<gene>
    <name evidence="8" type="ORF">ABR335_12255</name>
</gene>
<feature type="transmembrane region" description="Helical" evidence="7">
    <location>
        <begin position="149"/>
        <end position="171"/>
    </location>
</feature>
<comment type="subcellular location">
    <subcellularLocation>
        <location evidence="1">Cell membrane</location>
        <topology evidence="1">Multi-pass membrane protein</topology>
    </subcellularLocation>
</comment>
<evidence type="ECO:0000256" key="4">
    <source>
        <dbReference type="ARBA" id="ARBA00022692"/>
    </source>
</evidence>
<evidence type="ECO:0000313" key="8">
    <source>
        <dbReference type="EMBL" id="XBX97216.1"/>
    </source>
</evidence>
<evidence type="ECO:0000256" key="2">
    <source>
        <dbReference type="ARBA" id="ARBA00022448"/>
    </source>
</evidence>
<evidence type="ECO:0000256" key="6">
    <source>
        <dbReference type="ARBA" id="ARBA00023136"/>
    </source>
</evidence>
<evidence type="ECO:0000256" key="3">
    <source>
        <dbReference type="ARBA" id="ARBA00022475"/>
    </source>
</evidence>
<keyword evidence="4 7" id="KW-0812">Transmembrane</keyword>
<feature type="transmembrane region" description="Helical" evidence="7">
    <location>
        <begin position="259"/>
        <end position="281"/>
    </location>
</feature>
<dbReference type="GeneID" id="93260386"/>
<feature type="transmembrane region" description="Helical" evidence="7">
    <location>
        <begin position="293"/>
        <end position="310"/>
    </location>
</feature>
<dbReference type="PANTHER" id="PTHR43266:SF2">
    <property type="entry name" value="MAJOR FACILITATOR SUPERFAMILY (MFS) PROFILE DOMAIN-CONTAINING PROTEIN"/>
    <property type="match status" value="1"/>
</dbReference>
<dbReference type="SUPFAM" id="SSF103473">
    <property type="entry name" value="MFS general substrate transporter"/>
    <property type="match status" value="1"/>
</dbReference>
<feature type="transmembrane region" description="Helical" evidence="7">
    <location>
        <begin position="54"/>
        <end position="75"/>
    </location>
</feature>
<feature type="transmembrane region" description="Helical" evidence="7">
    <location>
        <begin position="82"/>
        <end position="100"/>
    </location>
</feature>
<dbReference type="CDD" id="cd06173">
    <property type="entry name" value="MFS_MefA_like"/>
    <property type="match status" value="1"/>
</dbReference>
<dbReference type="GO" id="GO:0005886">
    <property type="term" value="C:plasma membrane"/>
    <property type="evidence" value="ECO:0007669"/>
    <property type="project" value="UniProtKB-SubCell"/>
</dbReference>
<proteinExistence type="predicted"/>
<organism evidence="8">
    <name type="scientific">Heyndrickxia faecalis</name>
    <dbReference type="NCBI Taxonomy" id="2824910"/>
    <lineage>
        <taxon>Bacteria</taxon>
        <taxon>Bacillati</taxon>
        <taxon>Bacillota</taxon>
        <taxon>Bacilli</taxon>
        <taxon>Bacillales</taxon>
        <taxon>Bacillaceae</taxon>
        <taxon>Heyndrickxia</taxon>
    </lineage>
</organism>